<dbReference type="Pfam" id="PF19700">
    <property type="entry name" value="DUF6198"/>
    <property type="match status" value="1"/>
</dbReference>
<reference evidence="2 3" key="1">
    <citation type="submission" date="2014-12" db="EMBL/GenBank/DDBJ databases">
        <title>Draft genome sequences of 10 type strains of Lactococcus.</title>
        <authorList>
            <person name="Sun Z."/>
            <person name="Zhong Z."/>
            <person name="Liu W."/>
            <person name="Zhang W."/>
            <person name="Zhang H."/>
        </authorList>
    </citation>
    <scope>NUCLEOTIDE SEQUENCE [LARGE SCALE GENOMIC DNA]</scope>
    <source>
        <strain evidence="2 3">DSM 6634</strain>
    </source>
</reference>
<dbReference type="InterPro" id="IPR038750">
    <property type="entry name" value="YczE/YyaS-like"/>
</dbReference>
<comment type="caution">
    <text evidence="2">The sequence shown here is derived from an EMBL/GenBank/DDBJ whole genome shotgun (WGS) entry which is preliminary data.</text>
</comment>
<feature type="transmembrane region" description="Helical" evidence="1">
    <location>
        <begin position="12"/>
        <end position="30"/>
    </location>
</feature>
<evidence type="ECO:0008006" key="4">
    <source>
        <dbReference type="Google" id="ProtNLM"/>
    </source>
</evidence>
<dbReference type="PANTHER" id="PTHR40078">
    <property type="entry name" value="INTEGRAL MEMBRANE PROTEIN-RELATED"/>
    <property type="match status" value="1"/>
</dbReference>
<feature type="transmembrane region" description="Helical" evidence="1">
    <location>
        <begin position="50"/>
        <end position="68"/>
    </location>
</feature>
<dbReference type="RefSeq" id="WP_096814221.1">
    <property type="nucleotide sequence ID" value="NZ_JXJW01000006.1"/>
</dbReference>
<proteinExistence type="predicted"/>
<feature type="transmembrane region" description="Helical" evidence="1">
    <location>
        <begin position="77"/>
        <end position="99"/>
    </location>
</feature>
<feature type="transmembrane region" description="Helical" evidence="1">
    <location>
        <begin position="111"/>
        <end position="129"/>
    </location>
</feature>
<evidence type="ECO:0000256" key="1">
    <source>
        <dbReference type="SAM" id="Phobius"/>
    </source>
</evidence>
<name>A0A2A5S2C1_9LACT</name>
<dbReference type="Proteomes" id="UP000218282">
    <property type="component" value="Unassembled WGS sequence"/>
</dbReference>
<keyword evidence="3" id="KW-1185">Reference proteome</keyword>
<dbReference type="AlphaFoldDB" id="A0A2A5S2C1"/>
<evidence type="ECO:0000313" key="3">
    <source>
        <dbReference type="Proteomes" id="UP000218282"/>
    </source>
</evidence>
<organism evidence="2 3">
    <name type="scientific">Pseudolactococcus piscium</name>
    <dbReference type="NCBI Taxonomy" id="1364"/>
    <lineage>
        <taxon>Bacteria</taxon>
        <taxon>Bacillati</taxon>
        <taxon>Bacillota</taxon>
        <taxon>Bacilli</taxon>
        <taxon>Lactobacillales</taxon>
        <taxon>Streptococcaceae</taxon>
        <taxon>Pseudolactococcus</taxon>
    </lineage>
</organism>
<keyword evidence="1" id="KW-0472">Membrane</keyword>
<accession>A0A2A5S2C1</accession>
<dbReference type="PANTHER" id="PTHR40078:SF1">
    <property type="entry name" value="INTEGRAL MEMBRANE PROTEIN"/>
    <property type="match status" value="1"/>
</dbReference>
<sequence>MTVKQTQFFYSIIFYLISAFGISLTIISKIGVSSFNALNLAIAQELTMKVGTITIFINLLFLLACWLLDKHRKVKDYLVIVLALILFGTVVNFFVYYMFSGLFISTYGMRMLLFIAGVIIAGFGTGQVLRLKTLRFPIEHFCLLLSEMTHQKFSVYRYSIDVLCVIGSLGLTSLFHLPLFVREGTIISLVLLSYMINLSKNLSVKGLYMKLISRFTKKS</sequence>
<evidence type="ECO:0000313" key="2">
    <source>
        <dbReference type="EMBL" id="PCS07590.1"/>
    </source>
</evidence>
<keyword evidence="1" id="KW-1133">Transmembrane helix</keyword>
<protein>
    <recommendedName>
        <fullName evidence="4">Integral membrane protein</fullName>
    </recommendedName>
</protein>
<gene>
    <name evidence="2" type="ORF">RU86_GL002028</name>
</gene>
<feature type="transmembrane region" description="Helical" evidence="1">
    <location>
        <begin position="158"/>
        <end position="180"/>
    </location>
</feature>
<dbReference type="EMBL" id="JXJW01000006">
    <property type="protein sequence ID" value="PCS07590.1"/>
    <property type="molecule type" value="Genomic_DNA"/>
</dbReference>
<feature type="transmembrane region" description="Helical" evidence="1">
    <location>
        <begin position="186"/>
        <end position="208"/>
    </location>
</feature>
<keyword evidence="1" id="KW-0812">Transmembrane</keyword>